<organism evidence="2 3">
    <name type="scientific">Candidatus Anoxymicrobium japonicum</name>
    <dbReference type="NCBI Taxonomy" id="2013648"/>
    <lineage>
        <taxon>Bacteria</taxon>
        <taxon>Bacillati</taxon>
        <taxon>Actinomycetota</taxon>
        <taxon>Candidatus Geothermincolia</taxon>
        <taxon>Candidatus Geothermincolales</taxon>
        <taxon>Candidatus Anoxymicrobiaceae</taxon>
        <taxon>Candidatus Anoxymicrobium</taxon>
    </lineage>
</organism>
<dbReference type="AlphaFoldDB" id="A0A2N3G6C5"/>
<dbReference type="EMBL" id="PHEX01000024">
    <property type="protein sequence ID" value="PKQ28270.1"/>
    <property type="molecule type" value="Genomic_DNA"/>
</dbReference>
<dbReference type="PANTHER" id="PTHR47099">
    <property type="entry name" value="METHYLCOBAMIDE:COM METHYLTRANSFERASE MTBA"/>
    <property type="match status" value="1"/>
</dbReference>
<protein>
    <recommendedName>
        <fullName evidence="1">Uroporphyrinogen decarboxylase (URO-D) domain-containing protein</fullName>
    </recommendedName>
</protein>
<gene>
    <name evidence="2" type="ORF">CVT63_03670</name>
</gene>
<comment type="caution">
    <text evidence="2">The sequence shown here is derived from an EMBL/GenBank/DDBJ whole genome shotgun (WGS) entry which is preliminary data.</text>
</comment>
<dbReference type="GO" id="GO:0004853">
    <property type="term" value="F:uroporphyrinogen decarboxylase activity"/>
    <property type="evidence" value="ECO:0007669"/>
    <property type="project" value="InterPro"/>
</dbReference>
<dbReference type="SUPFAM" id="SSF51726">
    <property type="entry name" value="UROD/MetE-like"/>
    <property type="match status" value="1"/>
</dbReference>
<name>A0A2N3G6C5_9ACTN</name>
<sequence length="387" mass="42717">MNQVERTKIALEGKAADRVPIMDLNNQYAAVNEILGKRSFPIGRMLENPHLCSFLDFAARTPLAGPVIEFGMKGFALDQARSAVALGFDAAWIQHIAGISSIDTKGLVDAYGRSFLLAFDKRGIPLGPMYNGGNIKSEADWDAWDKWRTMKIPMKTYSAYSKICKELGDKLFIFGSFHGGLFELCWQSMGFERFVVAARKEKKFIRRQIRFLLDLFCMMLEAMAEAGVPGVILGDDLAYRSGPMLNPRLSKELYEEAYKRLTSTAHDLGMKIVLHSCGNTYDLLGWLADCGFDGVQGFEPTAGMELAKAKEMVGDRMCLVGNFDVTHMLVDATKEEVFEGVRALINAAGSGGGYILSATNSLSDVSVQRTRWMVAAAKEFGAYPDAD</sequence>
<dbReference type="PANTHER" id="PTHR47099:SF1">
    <property type="entry name" value="METHYLCOBAMIDE:COM METHYLTRANSFERASE MTBA"/>
    <property type="match status" value="1"/>
</dbReference>
<dbReference type="Pfam" id="PF01208">
    <property type="entry name" value="URO-D"/>
    <property type="match status" value="1"/>
</dbReference>
<dbReference type="Proteomes" id="UP000233654">
    <property type="component" value="Unassembled WGS sequence"/>
</dbReference>
<reference evidence="2 3" key="1">
    <citation type="journal article" date="2017" name="ISME J.">
        <title>Potential for microbial H2 and metal transformations associated with novel bacteria and archaea in deep terrestrial subsurface sediments.</title>
        <authorList>
            <person name="Hernsdorf A.W."/>
            <person name="Amano Y."/>
            <person name="Miyakawa K."/>
            <person name="Ise K."/>
            <person name="Suzuki Y."/>
            <person name="Anantharaman K."/>
            <person name="Probst A."/>
            <person name="Burstein D."/>
            <person name="Thomas B.C."/>
            <person name="Banfield J.F."/>
        </authorList>
    </citation>
    <scope>NUCLEOTIDE SEQUENCE [LARGE SCALE GENOMIC DNA]</scope>
    <source>
        <strain evidence="2">HGW-Actinobacteria-3</strain>
    </source>
</reference>
<dbReference type="InterPro" id="IPR052024">
    <property type="entry name" value="Methanogen_methyltrans"/>
</dbReference>
<accession>A0A2N3G6C5</accession>
<evidence type="ECO:0000259" key="1">
    <source>
        <dbReference type="Pfam" id="PF01208"/>
    </source>
</evidence>
<dbReference type="InterPro" id="IPR000257">
    <property type="entry name" value="Uroporphyrinogen_deCOase"/>
</dbReference>
<dbReference type="Gene3D" id="3.20.20.210">
    <property type="match status" value="1"/>
</dbReference>
<dbReference type="InterPro" id="IPR038071">
    <property type="entry name" value="UROD/MetE-like_sf"/>
</dbReference>
<proteinExistence type="predicted"/>
<evidence type="ECO:0000313" key="2">
    <source>
        <dbReference type="EMBL" id="PKQ28270.1"/>
    </source>
</evidence>
<dbReference type="GO" id="GO:0006779">
    <property type="term" value="P:porphyrin-containing compound biosynthetic process"/>
    <property type="evidence" value="ECO:0007669"/>
    <property type="project" value="InterPro"/>
</dbReference>
<feature type="domain" description="Uroporphyrinogen decarboxylase (URO-D)" evidence="1">
    <location>
        <begin position="137"/>
        <end position="379"/>
    </location>
</feature>
<evidence type="ECO:0000313" key="3">
    <source>
        <dbReference type="Proteomes" id="UP000233654"/>
    </source>
</evidence>